<feature type="domain" description="EfeO-type cupredoxin-like" evidence="6">
    <location>
        <begin position="33"/>
        <end position="133"/>
    </location>
</feature>
<dbReference type="CDD" id="cd14656">
    <property type="entry name" value="Imelysin-like_EfeO"/>
    <property type="match status" value="1"/>
</dbReference>
<dbReference type="Gene3D" id="2.60.40.420">
    <property type="entry name" value="Cupredoxins - blue copper proteins"/>
    <property type="match status" value="1"/>
</dbReference>
<dbReference type="Gene3D" id="1.20.1420.20">
    <property type="entry name" value="M75 peptidase, HXXE motif"/>
    <property type="match status" value="1"/>
</dbReference>
<dbReference type="InterPro" id="IPR028096">
    <property type="entry name" value="EfeO_Cupredoxin"/>
</dbReference>
<dbReference type="Proteomes" id="UP000432089">
    <property type="component" value="Unassembled WGS sequence"/>
</dbReference>
<dbReference type="InterPro" id="IPR008972">
    <property type="entry name" value="Cupredoxin"/>
</dbReference>
<evidence type="ECO:0000256" key="3">
    <source>
        <dbReference type="ARBA" id="ARBA00022729"/>
    </source>
</evidence>
<dbReference type="InterPro" id="IPR018976">
    <property type="entry name" value="Imelysin-like"/>
</dbReference>
<protein>
    <submittedName>
        <fullName evidence="7">Iron uptake system protein EfeO</fullName>
    </submittedName>
</protein>
<dbReference type="NCBIfam" id="NF007697">
    <property type="entry name" value="PRK10378.1"/>
    <property type="match status" value="1"/>
</dbReference>
<feature type="transmembrane region" description="Helical" evidence="4">
    <location>
        <begin position="15"/>
        <end position="37"/>
    </location>
</feature>
<dbReference type="AlphaFoldDB" id="A0A7V7PMX3"/>
<reference evidence="7 8" key="1">
    <citation type="submission" date="2019-09" db="EMBL/GenBank/DDBJ databases">
        <title>YIM 132180 draft genome.</title>
        <authorList>
            <person name="Zhang K."/>
        </authorList>
    </citation>
    <scope>NUCLEOTIDE SEQUENCE [LARGE SCALE GENOMIC DNA]</scope>
    <source>
        <strain evidence="7 8">YIM 132180</strain>
    </source>
</reference>
<evidence type="ECO:0000313" key="8">
    <source>
        <dbReference type="Proteomes" id="UP000432089"/>
    </source>
</evidence>
<sequence length="399" mass="41877">MTSTPDTVSSNPGRLMWWGVAGAALLMIAGGGAFTYASMNRGAAGGADAVTVTLKDGRCEPNALSVPAGRSTFRIVNETSRAVEWEILDGVMVLEERENIAPGITQTLGARLRAGEYAITCGLLSNPRGTLTVTPSAGPGETERPALVAFIGPLAEYQVFLAMQANELVKSATALDAAVQAGDLDEARRLYPAARLPYLRLEPVASRFADLDNSIDPVAAYLEKREADPAFTGFHRIEYALFSQNDAGAAASFSAKLVADAGALKDRLRNTRLGPDDMANGALRTLAMFADTRMPSGENLYAKTDLSDFEGAMAGVAKVATLLKPVAVQTAPNETAEVEKRLAALQADIAARKGPDGAYPPYDQVDAATRTKLADEARALGDAIRRMSDAVGLGQGGAA</sequence>
<accession>A0A7V7PMX3</accession>
<dbReference type="InterPro" id="IPR038352">
    <property type="entry name" value="Imelysin_sf"/>
</dbReference>
<keyword evidence="4" id="KW-1133">Transmembrane helix</keyword>
<dbReference type="EMBL" id="VZDO01000012">
    <property type="protein sequence ID" value="KAB0678816.1"/>
    <property type="molecule type" value="Genomic_DNA"/>
</dbReference>
<dbReference type="PANTHER" id="PTHR39192:SF1">
    <property type="entry name" value="IRON UPTAKE SYSTEM COMPONENT EFEO"/>
    <property type="match status" value="1"/>
</dbReference>
<evidence type="ECO:0000256" key="2">
    <source>
        <dbReference type="ARBA" id="ARBA00005989"/>
    </source>
</evidence>
<dbReference type="InterPro" id="IPR034981">
    <property type="entry name" value="Imelysin-like_EfeO/Algp7"/>
</dbReference>
<dbReference type="NCBIfam" id="NF041757">
    <property type="entry name" value="EfeO"/>
    <property type="match status" value="1"/>
</dbReference>
<evidence type="ECO:0000313" key="7">
    <source>
        <dbReference type="EMBL" id="KAB0678816.1"/>
    </source>
</evidence>
<comment type="similarity">
    <text evidence="2">Belongs to the EfeM/EfeO family.</text>
</comment>
<gene>
    <name evidence="7" type="primary">efeO</name>
    <name evidence="7" type="ORF">F6X38_15130</name>
</gene>
<dbReference type="InterPro" id="IPR050894">
    <property type="entry name" value="EfeM/EfeO_iron_uptake"/>
</dbReference>
<dbReference type="Pfam" id="PF09375">
    <property type="entry name" value="Peptidase_M75"/>
    <property type="match status" value="1"/>
</dbReference>
<evidence type="ECO:0000259" key="5">
    <source>
        <dbReference type="Pfam" id="PF09375"/>
    </source>
</evidence>
<name>A0A7V7PMX3_9HYPH</name>
<keyword evidence="8" id="KW-1185">Reference proteome</keyword>
<feature type="domain" description="Imelysin-like" evidence="5">
    <location>
        <begin position="154"/>
        <end position="382"/>
    </location>
</feature>
<dbReference type="RefSeq" id="WP_150971013.1">
    <property type="nucleotide sequence ID" value="NZ_VZDO01000012.1"/>
</dbReference>
<organism evidence="7 8">
    <name type="scientific">Plantimonas leprariae</name>
    <dbReference type="NCBI Taxonomy" id="2615207"/>
    <lineage>
        <taxon>Bacteria</taxon>
        <taxon>Pseudomonadati</taxon>
        <taxon>Pseudomonadota</taxon>
        <taxon>Alphaproteobacteria</taxon>
        <taxon>Hyphomicrobiales</taxon>
        <taxon>Aurantimonadaceae</taxon>
        <taxon>Plantimonas</taxon>
    </lineage>
</organism>
<keyword evidence="3" id="KW-0732">Signal</keyword>
<keyword evidence="4" id="KW-0812">Transmembrane</keyword>
<dbReference type="InterPro" id="IPR053377">
    <property type="entry name" value="Iron_uptake_EfeM/EfeO"/>
</dbReference>
<dbReference type="PANTHER" id="PTHR39192">
    <property type="entry name" value="IRON UPTAKE SYSTEM COMPONENT EFEO"/>
    <property type="match status" value="1"/>
</dbReference>
<comment type="caution">
    <text evidence="7">The sequence shown here is derived from an EMBL/GenBank/DDBJ whole genome shotgun (WGS) entry which is preliminary data.</text>
</comment>
<dbReference type="GO" id="GO:0042597">
    <property type="term" value="C:periplasmic space"/>
    <property type="evidence" value="ECO:0007669"/>
    <property type="project" value="UniProtKB-SubCell"/>
</dbReference>
<keyword evidence="4" id="KW-0472">Membrane</keyword>
<dbReference type="Pfam" id="PF13473">
    <property type="entry name" value="Cupredoxin_1"/>
    <property type="match status" value="1"/>
</dbReference>
<evidence type="ECO:0000256" key="4">
    <source>
        <dbReference type="SAM" id="Phobius"/>
    </source>
</evidence>
<comment type="subcellular location">
    <subcellularLocation>
        <location evidence="1">Periplasm</location>
    </subcellularLocation>
</comment>
<evidence type="ECO:0000259" key="6">
    <source>
        <dbReference type="Pfam" id="PF13473"/>
    </source>
</evidence>
<evidence type="ECO:0000256" key="1">
    <source>
        <dbReference type="ARBA" id="ARBA00004418"/>
    </source>
</evidence>
<proteinExistence type="inferred from homology"/>